<dbReference type="EMBL" id="VUAV01000050">
    <property type="protein sequence ID" value="KAA8812081.1"/>
    <property type="molecule type" value="Genomic_DNA"/>
</dbReference>
<evidence type="ECO:0000313" key="10">
    <source>
        <dbReference type="EMBL" id="PLT11062.1"/>
    </source>
</evidence>
<dbReference type="SUPFAM" id="SSF53167">
    <property type="entry name" value="Purine and uridine phosphorylases"/>
    <property type="match status" value="1"/>
</dbReference>
<dbReference type="EMBL" id="LYQW01000030">
    <property type="protein sequence ID" value="OXC22255.1"/>
    <property type="molecule type" value="Genomic_DNA"/>
</dbReference>
<dbReference type="GO" id="GO:0004850">
    <property type="term" value="F:uridine phosphorylase activity"/>
    <property type="evidence" value="ECO:0007669"/>
    <property type="project" value="UniProtKB-EC"/>
</dbReference>
<evidence type="ECO:0000259" key="4">
    <source>
        <dbReference type="Pfam" id="PF01048"/>
    </source>
</evidence>
<dbReference type="CDD" id="cd09007">
    <property type="entry name" value="NP-I_spr0068"/>
    <property type="match status" value="1"/>
</dbReference>
<evidence type="ECO:0000313" key="11">
    <source>
        <dbReference type="Proteomes" id="UP000198437"/>
    </source>
</evidence>
<evidence type="ECO:0000313" key="8">
    <source>
        <dbReference type="EMBL" id="OXC22255.1"/>
    </source>
</evidence>
<evidence type="ECO:0000313" key="16">
    <source>
        <dbReference type="Proteomes" id="UP000460132"/>
    </source>
</evidence>
<proteinExistence type="predicted"/>
<dbReference type="AlphaFoldDB" id="A0A226RRY9"/>
<comment type="catalytic activity">
    <reaction evidence="3">
        <text>uridine + phosphate = alpha-D-ribose 1-phosphate + uracil</text>
        <dbReference type="Rhea" id="RHEA:24388"/>
        <dbReference type="ChEBI" id="CHEBI:16704"/>
        <dbReference type="ChEBI" id="CHEBI:17568"/>
        <dbReference type="ChEBI" id="CHEBI:43474"/>
        <dbReference type="ChEBI" id="CHEBI:57720"/>
        <dbReference type="EC" id="2.4.2.3"/>
    </reaction>
</comment>
<accession>A0A226RRY9</accession>
<dbReference type="RefSeq" id="WP_013086307.1">
    <property type="nucleotide sequence ID" value="NZ_CBCRTX010000005.1"/>
</dbReference>
<dbReference type="Pfam" id="PF01048">
    <property type="entry name" value="PNP_UDP_1"/>
    <property type="match status" value="1"/>
</dbReference>
<evidence type="ECO:0000313" key="9">
    <source>
        <dbReference type="EMBL" id="PJZ16781.1"/>
    </source>
</evidence>
<name>A0A226RRY9_9LACO</name>
<dbReference type="EMBL" id="PKIW01000030">
    <property type="protein sequence ID" value="PLT11062.1"/>
    <property type="molecule type" value="Genomic_DNA"/>
</dbReference>
<dbReference type="GO" id="GO:0006152">
    <property type="term" value="P:purine nucleoside catabolic process"/>
    <property type="evidence" value="ECO:0007669"/>
    <property type="project" value="TreeGrafter"/>
</dbReference>
<feature type="domain" description="Nucleoside phosphorylase" evidence="4">
    <location>
        <begin position="59"/>
        <end position="225"/>
    </location>
</feature>
<dbReference type="EMBL" id="VUAO01000014">
    <property type="protein sequence ID" value="KAA8797675.1"/>
    <property type="molecule type" value="Genomic_DNA"/>
</dbReference>
<dbReference type="InterPro" id="IPR035994">
    <property type="entry name" value="Nucleoside_phosphorylase_sf"/>
</dbReference>
<dbReference type="EC" id="2.4.2.3" evidence="1"/>
<gene>
    <name evidence="8" type="ORF">AYP82_09735</name>
    <name evidence="9" type="ORF">BHU41_08310</name>
    <name evidence="10" type="ORF">CYJ79_06935</name>
    <name evidence="5" type="ORF">F1C02_06095</name>
    <name evidence="6" type="ORF">F1C09_07860</name>
    <name evidence="7" type="ORF">GTK63_10250</name>
</gene>
<reference evidence="10 13" key="3">
    <citation type="submission" date="2017-12" db="EMBL/GenBank/DDBJ databases">
        <title>Phylogenetic diversity of female urinary microbiome.</title>
        <authorList>
            <person name="Thomas-White K."/>
            <person name="Wolfe A.J."/>
        </authorList>
    </citation>
    <scope>NUCLEOTIDE SEQUENCE [LARGE SCALE GENOMIC DNA]</scope>
    <source>
        <strain evidence="10 13">UMB0085</strain>
    </source>
</reference>
<evidence type="ECO:0000313" key="14">
    <source>
        <dbReference type="Proteomes" id="UP000322051"/>
    </source>
</evidence>
<dbReference type="OMA" id="QVVEMEC"/>
<dbReference type="EMBL" id="MKXG01000115">
    <property type="protein sequence ID" value="PJZ16781.1"/>
    <property type="molecule type" value="Genomic_DNA"/>
</dbReference>
<evidence type="ECO:0000313" key="6">
    <source>
        <dbReference type="EMBL" id="KAA8812081.1"/>
    </source>
</evidence>
<evidence type="ECO:0000256" key="2">
    <source>
        <dbReference type="ARBA" id="ARBA00021980"/>
    </source>
</evidence>
<dbReference type="Proteomes" id="UP000198437">
    <property type="component" value="Unassembled WGS sequence"/>
</dbReference>
<dbReference type="InterPro" id="IPR000845">
    <property type="entry name" value="Nucleoside_phosphorylase_d"/>
</dbReference>
<evidence type="ECO:0000256" key="3">
    <source>
        <dbReference type="ARBA" id="ARBA00048447"/>
    </source>
</evidence>
<organism evidence="9 12">
    <name type="scientific">Lactobacillus crispatus</name>
    <dbReference type="NCBI Taxonomy" id="47770"/>
    <lineage>
        <taxon>Bacteria</taxon>
        <taxon>Bacillati</taxon>
        <taxon>Bacillota</taxon>
        <taxon>Bacilli</taxon>
        <taxon>Lactobacillales</taxon>
        <taxon>Lactobacillaceae</taxon>
        <taxon>Lactobacillus</taxon>
    </lineage>
</organism>
<reference evidence="8 11" key="1">
    <citation type="submission" date="2016-05" db="EMBL/GenBank/DDBJ databases">
        <authorList>
            <person name="Johnson T.J."/>
            <person name="Youmans B.P."/>
            <person name="Case K.A."/>
        </authorList>
    </citation>
    <scope>NUCLEOTIDE SEQUENCE [LARGE SCALE GENOMIC DNA]</scope>
    <source>
        <strain evidence="8 11">UMNLC6</strain>
    </source>
</reference>
<evidence type="ECO:0000256" key="1">
    <source>
        <dbReference type="ARBA" id="ARBA00011888"/>
    </source>
</evidence>
<comment type="caution">
    <text evidence="9">The sequence shown here is derived from an EMBL/GenBank/DDBJ whole genome shotgun (WGS) entry which is preliminary data.</text>
</comment>
<evidence type="ECO:0000313" key="13">
    <source>
        <dbReference type="Proteomes" id="UP000235119"/>
    </source>
</evidence>
<dbReference type="GO" id="GO:0005829">
    <property type="term" value="C:cytosol"/>
    <property type="evidence" value="ECO:0007669"/>
    <property type="project" value="TreeGrafter"/>
</dbReference>
<dbReference type="PANTHER" id="PTHR43691:SF11">
    <property type="entry name" value="FI09636P-RELATED"/>
    <property type="match status" value="1"/>
</dbReference>
<dbReference type="Proteomes" id="UP000322051">
    <property type="component" value="Unassembled WGS sequence"/>
</dbReference>
<dbReference type="Gene3D" id="3.40.50.1580">
    <property type="entry name" value="Nucleoside phosphorylase domain"/>
    <property type="match status" value="1"/>
</dbReference>
<dbReference type="GO" id="GO:0004731">
    <property type="term" value="F:purine-nucleoside phosphorylase activity"/>
    <property type="evidence" value="ECO:0007669"/>
    <property type="project" value="TreeGrafter"/>
</dbReference>
<evidence type="ECO:0000313" key="12">
    <source>
        <dbReference type="Proteomes" id="UP000231914"/>
    </source>
</evidence>
<dbReference type="GeneID" id="69823442"/>
<dbReference type="EMBL" id="WWFF01000019">
    <property type="protein sequence ID" value="MYN54658.1"/>
    <property type="molecule type" value="Genomic_DNA"/>
</dbReference>
<evidence type="ECO:0000313" key="15">
    <source>
        <dbReference type="Proteomes" id="UP000324504"/>
    </source>
</evidence>
<dbReference type="Proteomes" id="UP000324504">
    <property type="component" value="Unassembled WGS sequence"/>
</dbReference>
<dbReference type="Proteomes" id="UP000235119">
    <property type="component" value="Unassembled WGS sequence"/>
</dbReference>
<protein>
    <recommendedName>
        <fullName evidence="2">Uridine phosphorylase</fullName>
        <ecNumber evidence="1">2.4.2.3</ecNumber>
    </recommendedName>
</protein>
<dbReference type="PANTHER" id="PTHR43691">
    <property type="entry name" value="URIDINE PHOSPHORYLASE"/>
    <property type="match status" value="1"/>
</dbReference>
<dbReference type="Proteomes" id="UP000460132">
    <property type="component" value="Unassembled WGS sequence"/>
</dbReference>
<dbReference type="Proteomes" id="UP000231914">
    <property type="component" value="Unassembled WGS sequence"/>
</dbReference>
<sequence length="253" mass="28587">MNEEPFILDFDLNKKAVIEPGVENLQYKFHEKLLFAFVPDDEIKSFLDKHSHKTLGKFKTVSFRPKVYEVKINNQLITLCQAPVGASASTKFLDWLINYGVKQVLSVGNAGALDNLPENTMFVPQEAIRGEGTSFYYKEPSKIIALDKNFVRRVENEIKNLGFQYEKGTTWTTDGFFRETPNQVLQAKKLGAKTVEMECSALAACAEFRNISFAQILFTADSLADMDNYDKRNWGHDSYSVSLNIGSQVLASL</sequence>
<reference evidence="9 12" key="2">
    <citation type="submission" date="2016-10" db="EMBL/GenBank/DDBJ databases">
        <title>WGS of isloates from the oral cavity of healthy individuals.</title>
        <authorList>
            <person name="Sharma S."/>
            <person name="Pal V.K."/>
            <person name="Patil P.B."/>
            <person name="Korpole S."/>
            <person name="Grover V."/>
        </authorList>
    </citation>
    <scope>NUCLEOTIDE SEQUENCE [LARGE SCALE GENOMIC DNA]</scope>
    <source>
        <strain evidence="9 12">DISK12</strain>
    </source>
</reference>
<evidence type="ECO:0000313" key="7">
    <source>
        <dbReference type="EMBL" id="MYN54658.1"/>
    </source>
</evidence>
<reference evidence="14 15" key="4">
    <citation type="submission" date="2019-09" db="EMBL/GenBank/DDBJ databases">
        <title>Comparative analysis of L. crispatus genomes revealed niche specific adaptation to different host and body sites.</title>
        <authorList>
            <person name="Pan M."/>
            <person name="Hidalgo-Cantabrana C."/>
            <person name="Barrangou R."/>
        </authorList>
    </citation>
    <scope>NUCLEOTIDE SEQUENCE [LARGE SCALE GENOMIC DNA]</scope>
    <source>
        <strain evidence="6 15">NCK2488</strain>
        <strain evidence="5 14">NCK973</strain>
    </source>
</reference>
<reference evidence="7 16" key="5">
    <citation type="submission" date="2020-01" db="EMBL/GenBank/DDBJ databases">
        <title>Vaginal microbiome of pregnant Indian women: Insights into the genome of dominants Lactobacillus species.</title>
        <authorList>
            <person name="Das B."/>
            <person name="Mehta O."/>
            <person name="Ghosh T.S."/>
            <person name="Kothidar A."/>
            <person name="Gowtham M.R."/>
            <person name="Mitra R."/>
            <person name="Kshetrapal P."/>
            <person name="Wadhwa N."/>
            <person name="Thiruvengadam R."/>
            <person name="Nair G.B."/>
            <person name="Bhatnagar S."/>
            <person name="Pore S."/>
        </authorList>
    </citation>
    <scope>NUCLEOTIDE SEQUENCE [LARGE SCALE GENOMIC DNA]</scope>
    <source>
        <strain evidence="7 16">Indica2</strain>
    </source>
</reference>
<evidence type="ECO:0000313" key="5">
    <source>
        <dbReference type="EMBL" id="KAA8797675.1"/>
    </source>
</evidence>